<dbReference type="RefSeq" id="WP_194706035.1">
    <property type="nucleotide sequence ID" value="NZ_JADKPN010000002.1"/>
</dbReference>
<feature type="compositionally biased region" description="Polar residues" evidence="1">
    <location>
        <begin position="55"/>
        <end position="71"/>
    </location>
</feature>
<feature type="region of interest" description="Disordered" evidence="1">
    <location>
        <begin position="46"/>
        <end position="78"/>
    </location>
</feature>
<comment type="caution">
    <text evidence="4">The sequence shown here is derived from an EMBL/GenBank/DDBJ whole genome shotgun (WGS) entry which is preliminary data.</text>
</comment>
<keyword evidence="2" id="KW-0812">Transmembrane</keyword>
<feature type="transmembrane region" description="Helical" evidence="2">
    <location>
        <begin position="85"/>
        <end position="114"/>
    </location>
</feature>
<organism evidence="4 5">
    <name type="scientific">Nocardioides islandensis</name>
    <dbReference type="NCBI Taxonomy" id="433663"/>
    <lineage>
        <taxon>Bacteria</taxon>
        <taxon>Bacillati</taxon>
        <taxon>Actinomycetota</taxon>
        <taxon>Actinomycetes</taxon>
        <taxon>Propionibacteriales</taxon>
        <taxon>Nocardioidaceae</taxon>
        <taxon>Nocardioides</taxon>
    </lineage>
</organism>
<accession>A0A930YJN8</accession>
<dbReference type="Pfam" id="PF13559">
    <property type="entry name" value="DUF4129"/>
    <property type="match status" value="1"/>
</dbReference>
<evidence type="ECO:0000313" key="4">
    <source>
        <dbReference type="EMBL" id="MBF4762870.1"/>
    </source>
</evidence>
<feature type="transmembrane region" description="Helical" evidence="2">
    <location>
        <begin position="21"/>
        <end position="40"/>
    </location>
</feature>
<evidence type="ECO:0000256" key="1">
    <source>
        <dbReference type="SAM" id="MobiDB-lite"/>
    </source>
</evidence>
<dbReference type="EMBL" id="JADKPN010000002">
    <property type="protein sequence ID" value="MBF4762870.1"/>
    <property type="molecule type" value="Genomic_DNA"/>
</dbReference>
<keyword evidence="2" id="KW-0472">Membrane</keyword>
<keyword evidence="5" id="KW-1185">Reference proteome</keyword>
<dbReference type="Proteomes" id="UP000640489">
    <property type="component" value="Unassembled WGS sequence"/>
</dbReference>
<gene>
    <name evidence="4" type="ORF">ISU07_07000</name>
</gene>
<proteinExistence type="predicted"/>
<name>A0A930YJN8_9ACTN</name>
<feature type="domain" description="Protein-glutamine gamma-glutamyltransferase-like C-terminal" evidence="3">
    <location>
        <begin position="167"/>
        <end position="236"/>
    </location>
</feature>
<evidence type="ECO:0000259" key="3">
    <source>
        <dbReference type="Pfam" id="PF13559"/>
    </source>
</evidence>
<protein>
    <submittedName>
        <fullName evidence="4">DUF4129 domain-containing protein</fullName>
    </submittedName>
</protein>
<evidence type="ECO:0000256" key="2">
    <source>
        <dbReference type="SAM" id="Phobius"/>
    </source>
</evidence>
<dbReference type="InterPro" id="IPR025403">
    <property type="entry name" value="TgpA-like_C"/>
</dbReference>
<reference evidence="4" key="1">
    <citation type="submission" date="2020-11" db="EMBL/GenBank/DDBJ databases">
        <title>Nocardioides sp. nov., isolated from Soil of Cynanchum wilfordii Hemsley rhizosphere.</title>
        <authorList>
            <person name="Lee J.-S."/>
            <person name="Suh M.K."/>
            <person name="Kim J.-S."/>
        </authorList>
    </citation>
    <scope>NUCLEOTIDE SEQUENCE</scope>
    <source>
        <strain evidence="4">KCTC 19275</strain>
    </source>
</reference>
<evidence type="ECO:0000313" key="5">
    <source>
        <dbReference type="Proteomes" id="UP000640489"/>
    </source>
</evidence>
<dbReference type="AlphaFoldDB" id="A0A930YJN8"/>
<sequence>MPDADDIPGTGTSAARASVTAVVGVLGAVALLLLLVTWAASIGPQEVVTDPGNPPTNVSIPPTTATSTPDQGGTALPEGKGDRDVLFTVVTIVATLLATIVMLAVLLTVVRWLLTRDWRRRREPEPDEVEFDPLDSPALLAEALAAGARAQRAALEEGEPRNAIVECWHRFERVAERAGVRRHPWETSSEFTLRLLDRVCADSAAVAVLAELYRDARYSAHDVTEDNRARAVEALDAVHLSVGRVSAP</sequence>
<keyword evidence="2" id="KW-1133">Transmembrane helix</keyword>